<evidence type="ECO:0000259" key="7">
    <source>
        <dbReference type="Pfam" id="PF00892"/>
    </source>
</evidence>
<evidence type="ECO:0000256" key="5">
    <source>
        <dbReference type="ARBA" id="ARBA00023136"/>
    </source>
</evidence>
<keyword evidence="5 6" id="KW-0472">Membrane</keyword>
<comment type="subcellular location">
    <subcellularLocation>
        <location evidence="1">Membrane</location>
        <topology evidence="1">Multi-pass membrane protein</topology>
    </subcellularLocation>
</comment>
<dbReference type="Proteomes" id="UP001499993">
    <property type="component" value="Unassembled WGS sequence"/>
</dbReference>
<dbReference type="PANTHER" id="PTHR32322">
    <property type="entry name" value="INNER MEMBRANE TRANSPORTER"/>
    <property type="match status" value="1"/>
</dbReference>
<feature type="transmembrane region" description="Helical" evidence="6">
    <location>
        <begin position="239"/>
        <end position="260"/>
    </location>
</feature>
<keyword evidence="4 6" id="KW-1133">Transmembrane helix</keyword>
<evidence type="ECO:0000256" key="2">
    <source>
        <dbReference type="ARBA" id="ARBA00007362"/>
    </source>
</evidence>
<evidence type="ECO:0000256" key="6">
    <source>
        <dbReference type="SAM" id="Phobius"/>
    </source>
</evidence>
<feature type="transmembrane region" description="Helical" evidence="6">
    <location>
        <begin position="272"/>
        <end position="294"/>
    </location>
</feature>
<feature type="transmembrane region" description="Helical" evidence="6">
    <location>
        <begin position="357"/>
        <end position="378"/>
    </location>
</feature>
<protein>
    <recommendedName>
        <fullName evidence="7">EamA domain-containing protein</fullName>
    </recommendedName>
</protein>
<evidence type="ECO:0000256" key="3">
    <source>
        <dbReference type="ARBA" id="ARBA00022692"/>
    </source>
</evidence>
<organism evidence="8 9">
    <name type="scientific">Streptomonospora halophila</name>
    <dbReference type="NCBI Taxonomy" id="427369"/>
    <lineage>
        <taxon>Bacteria</taxon>
        <taxon>Bacillati</taxon>
        <taxon>Actinomycetota</taxon>
        <taxon>Actinomycetes</taxon>
        <taxon>Streptosporangiales</taxon>
        <taxon>Nocardiopsidaceae</taxon>
        <taxon>Streptomonospora</taxon>
    </lineage>
</organism>
<feature type="transmembrane region" description="Helical" evidence="6">
    <location>
        <begin position="181"/>
        <end position="205"/>
    </location>
</feature>
<dbReference type="PANTHER" id="PTHR32322:SF2">
    <property type="entry name" value="EAMA DOMAIN-CONTAINING PROTEIN"/>
    <property type="match status" value="1"/>
</dbReference>
<feature type="transmembrane region" description="Helical" evidence="6">
    <location>
        <begin position="300"/>
        <end position="320"/>
    </location>
</feature>
<feature type="transmembrane region" description="Helical" evidence="6">
    <location>
        <begin position="116"/>
        <end position="142"/>
    </location>
</feature>
<gene>
    <name evidence="8" type="ORF">GCM10023224_49260</name>
</gene>
<feature type="transmembrane region" description="Helical" evidence="6">
    <location>
        <begin position="212"/>
        <end position="233"/>
    </location>
</feature>
<feature type="transmembrane region" description="Helical" evidence="6">
    <location>
        <begin position="154"/>
        <end position="175"/>
    </location>
</feature>
<proteinExistence type="inferred from homology"/>
<dbReference type="InterPro" id="IPR050638">
    <property type="entry name" value="AA-Vitamin_Transporters"/>
</dbReference>
<evidence type="ECO:0000313" key="8">
    <source>
        <dbReference type="EMBL" id="GAA4957497.1"/>
    </source>
</evidence>
<dbReference type="Pfam" id="PF00892">
    <property type="entry name" value="EamA"/>
    <property type="match status" value="2"/>
</dbReference>
<feature type="transmembrane region" description="Helical" evidence="6">
    <location>
        <begin position="332"/>
        <end position="351"/>
    </location>
</feature>
<reference evidence="9" key="1">
    <citation type="journal article" date="2019" name="Int. J. Syst. Evol. Microbiol.">
        <title>The Global Catalogue of Microorganisms (GCM) 10K type strain sequencing project: providing services to taxonomists for standard genome sequencing and annotation.</title>
        <authorList>
            <consortium name="The Broad Institute Genomics Platform"/>
            <consortium name="The Broad Institute Genome Sequencing Center for Infectious Disease"/>
            <person name="Wu L."/>
            <person name="Ma J."/>
        </authorList>
    </citation>
    <scope>NUCLEOTIDE SEQUENCE [LARGE SCALE GENOMIC DNA]</scope>
    <source>
        <strain evidence="9">JCM 18123</strain>
    </source>
</reference>
<accession>A0ABP9H092</accession>
<dbReference type="EMBL" id="BAABIK010000047">
    <property type="protein sequence ID" value="GAA4957497.1"/>
    <property type="molecule type" value="Genomic_DNA"/>
</dbReference>
<evidence type="ECO:0000313" key="9">
    <source>
        <dbReference type="Proteomes" id="UP001499993"/>
    </source>
</evidence>
<comment type="caution">
    <text evidence="8">The sequence shown here is derived from an EMBL/GenBank/DDBJ whole genome shotgun (WGS) entry which is preliminary data.</text>
</comment>
<feature type="domain" description="EamA" evidence="7">
    <location>
        <begin position="92"/>
        <end position="227"/>
    </location>
</feature>
<keyword evidence="3 6" id="KW-0812">Transmembrane</keyword>
<dbReference type="SUPFAM" id="SSF103481">
    <property type="entry name" value="Multidrug resistance efflux transporter EmrE"/>
    <property type="match status" value="2"/>
</dbReference>
<feature type="transmembrane region" description="Helical" evidence="6">
    <location>
        <begin position="93"/>
        <end position="110"/>
    </location>
</feature>
<feature type="domain" description="EamA" evidence="7">
    <location>
        <begin position="241"/>
        <end position="369"/>
    </location>
</feature>
<evidence type="ECO:0000256" key="1">
    <source>
        <dbReference type="ARBA" id="ARBA00004141"/>
    </source>
</evidence>
<name>A0ABP9H092_9ACTN</name>
<dbReference type="InterPro" id="IPR000620">
    <property type="entry name" value="EamA_dom"/>
</dbReference>
<evidence type="ECO:0000256" key="4">
    <source>
        <dbReference type="ARBA" id="ARBA00022989"/>
    </source>
</evidence>
<comment type="similarity">
    <text evidence="2">Belongs to the EamA transporter family.</text>
</comment>
<keyword evidence="9" id="KW-1185">Reference proteome</keyword>
<sequence>MWNAALRRSPALELTEGRAAGRHRARRRTGVHGCARVCAAGPPTGPPTAVDSGAPTVSDPALPFARAAAAGALPPAPPPAGGPDRGEGTRRGFALLAAAGLLWGTSGPAGQSLQAAGVTVLAVACYRLLFAGAVIGGCLALAGRLRRLPRTRGVAVRLLVNGLLHAVFQCCYFASLTQLPVGLATLVKIGSVPVFVAAGICLAARRAPQARLALSVLLAVAGLALLIGFPATAAGAGEIALGMALALGAGLTFAVMTLLNRSPVAGLDPLSNAGLGLLIGGVLLLPAGLAAGMAVPLEPAPAALLVYLGLVPTVFAYLAYFGGVSRASDAGAAVGTLAEPLTAALLSMALLGEEMTAIGAVGGVLLAASMGTDYAAGVRDRRRRRRRRKAA</sequence>
<dbReference type="InterPro" id="IPR037185">
    <property type="entry name" value="EmrE-like"/>
</dbReference>